<feature type="domain" description="C2H2-type" evidence="10">
    <location>
        <begin position="522"/>
        <end position="552"/>
    </location>
</feature>
<dbReference type="Gene3D" id="3.30.160.60">
    <property type="entry name" value="Classic Zinc Finger"/>
    <property type="match status" value="6"/>
</dbReference>
<evidence type="ECO:0000256" key="9">
    <source>
        <dbReference type="SAM" id="MobiDB-lite"/>
    </source>
</evidence>
<dbReference type="Proteomes" id="UP000759131">
    <property type="component" value="Unassembled WGS sequence"/>
</dbReference>
<evidence type="ECO:0000256" key="5">
    <source>
        <dbReference type="ARBA" id="ARBA00023015"/>
    </source>
</evidence>
<feature type="domain" description="C2H2-type" evidence="10">
    <location>
        <begin position="313"/>
        <end position="343"/>
    </location>
</feature>
<dbReference type="SUPFAM" id="SSF57667">
    <property type="entry name" value="beta-beta-alpha zinc fingers"/>
    <property type="match status" value="3"/>
</dbReference>
<dbReference type="InterPro" id="IPR013087">
    <property type="entry name" value="Znf_C2H2_type"/>
</dbReference>
<proteinExistence type="predicted"/>
<feature type="domain" description="C2H2-type" evidence="10">
    <location>
        <begin position="604"/>
        <end position="634"/>
    </location>
</feature>
<keyword evidence="7" id="KW-0539">Nucleus</keyword>
<dbReference type="EMBL" id="OC855594">
    <property type="protein sequence ID" value="CAD7622303.1"/>
    <property type="molecule type" value="Genomic_DNA"/>
</dbReference>
<comment type="subcellular location">
    <subcellularLocation>
        <location evidence="1">Nucleus</location>
    </subcellularLocation>
</comment>
<feature type="compositionally biased region" description="Basic and acidic residues" evidence="9">
    <location>
        <begin position="461"/>
        <end position="487"/>
    </location>
</feature>
<evidence type="ECO:0000256" key="1">
    <source>
        <dbReference type="ARBA" id="ARBA00004123"/>
    </source>
</evidence>
<dbReference type="PROSITE" id="PS50157">
    <property type="entry name" value="ZINC_FINGER_C2H2_2"/>
    <property type="match status" value="11"/>
</dbReference>
<keyword evidence="5" id="KW-0805">Transcription regulation</keyword>
<feature type="domain" description="C2H2-type" evidence="10">
    <location>
        <begin position="282"/>
        <end position="311"/>
    </location>
</feature>
<evidence type="ECO:0000256" key="6">
    <source>
        <dbReference type="ARBA" id="ARBA00023163"/>
    </source>
</evidence>
<protein>
    <recommendedName>
        <fullName evidence="10">C2H2-type domain-containing protein</fullName>
    </recommendedName>
</protein>
<feature type="domain" description="C2H2-type" evidence="10">
    <location>
        <begin position="254"/>
        <end position="284"/>
    </location>
</feature>
<dbReference type="InterPro" id="IPR036236">
    <property type="entry name" value="Znf_C2H2_sf"/>
</dbReference>
<feature type="region of interest" description="Disordered" evidence="9">
    <location>
        <begin position="450"/>
        <end position="494"/>
    </location>
</feature>
<keyword evidence="4" id="KW-0862">Zinc</keyword>
<gene>
    <name evidence="11" type="ORF">OSB1V03_LOCUS2768</name>
</gene>
<keyword evidence="2" id="KW-0479">Metal-binding</keyword>
<evidence type="ECO:0000313" key="11">
    <source>
        <dbReference type="EMBL" id="CAD7622303.1"/>
    </source>
</evidence>
<dbReference type="Pfam" id="PF00096">
    <property type="entry name" value="zf-C2H2"/>
    <property type="match status" value="1"/>
</dbReference>
<keyword evidence="6" id="KW-0804">Transcription</keyword>
<keyword evidence="3 8" id="KW-0863">Zinc-finger</keyword>
<evidence type="ECO:0000256" key="7">
    <source>
        <dbReference type="ARBA" id="ARBA00023242"/>
    </source>
</evidence>
<evidence type="ECO:0000256" key="8">
    <source>
        <dbReference type="PROSITE-ProRule" id="PRU00042"/>
    </source>
</evidence>
<feature type="domain" description="C2H2-type" evidence="10">
    <location>
        <begin position="22"/>
        <end position="51"/>
    </location>
</feature>
<feature type="domain" description="C2H2-type" evidence="10">
    <location>
        <begin position="376"/>
        <end position="400"/>
    </location>
</feature>
<feature type="domain" description="C2H2-type" evidence="10">
    <location>
        <begin position="723"/>
        <end position="752"/>
    </location>
</feature>
<sequence>MDTNGTEIKVDAKPVARFQPSVVCETDGCGKRFINEEVLRLHRKSHFTQRIQCLSAGCQYESGDRRALVEHMKSEHRIAPFVCVYDTCGQLFDSRDGFETHVQRKHLHIFKCHSVGCGKNFFSEQHFECHVKICDTTLNCNIQGCDYRCDRVQQLNDHMNVHLVANLSPPIPQTTPKLAITRDPYGSGVQLIRQKYLTKGYGIQKKKKMKTKKMKRQFRCDQSACNYRCDRAVDFARHKRTHKQQQRQQQKQRFQCAHMSCGQQFAAEDTLEEHVNDAHRGFRCEFAGCHKVLKTRLSLRQHMKLHTNTEKAFRCPAPLCHKLFRTKYNRDTHHKRMHSVRDDRVYVCERDDCLFATNQLAAFNAHKESHRDPRNYPCVWPDCGKRYRNKYLLKYHALTHQRINCETLGCGYSCVDSKQMADHKAKQHSPATAVAVKPIIGSKSHKIFANKSRNKPIVKKSRVDSPAKDRPSKDCDSQLDHNKDTIKHTNTHKPVAASAAVSAPLVVAHKTVAHPKDIKTSFRCGHESCGKSFITEHTLNKHLTETHANRVTTPTTAAPITATAAPIAVGSKYRCDYPDCNKVLKTKAILCEHKKIHENSEKQFPCPVTGCDKLFRTKYNRDTHAVRVHRSERLFVCDWKGCRFATNQLRPFNAHKASHRAGAAPPIQTKPLNCPSVRGDKTAAKSQPILRKHNCVKSGTTAANTRHTHSTATSAASGAAVTYPCKRANCRQRFKTRTELNAHTKSHNRRKYRCGAKGCPFTAADASKLTIHKRNKHENRK</sequence>
<name>A0A7R9PVE1_9ACAR</name>
<dbReference type="SMART" id="SM00355">
    <property type="entry name" value="ZnF_C2H2"/>
    <property type="match status" value="18"/>
</dbReference>
<dbReference type="PANTHER" id="PTHR46179:SF13">
    <property type="entry name" value="C2H2-TYPE DOMAIN-CONTAINING PROTEIN"/>
    <property type="match status" value="1"/>
</dbReference>
<evidence type="ECO:0000256" key="3">
    <source>
        <dbReference type="ARBA" id="ARBA00022771"/>
    </source>
</evidence>
<evidence type="ECO:0000259" key="10">
    <source>
        <dbReference type="PROSITE" id="PS50157"/>
    </source>
</evidence>
<feature type="domain" description="C2H2-type" evidence="10">
    <location>
        <begin position="218"/>
        <end position="247"/>
    </location>
</feature>
<organism evidence="11">
    <name type="scientific">Medioppia subpectinata</name>
    <dbReference type="NCBI Taxonomy" id="1979941"/>
    <lineage>
        <taxon>Eukaryota</taxon>
        <taxon>Metazoa</taxon>
        <taxon>Ecdysozoa</taxon>
        <taxon>Arthropoda</taxon>
        <taxon>Chelicerata</taxon>
        <taxon>Arachnida</taxon>
        <taxon>Acari</taxon>
        <taxon>Acariformes</taxon>
        <taxon>Sarcoptiformes</taxon>
        <taxon>Oribatida</taxon>
        <taxon>Brachypylina</taxon>
        <taxon>Oppioidea</taxon>
        <taxon>Oppiidae</taxon>
        <taxon>Medioppia</taxon>
    </lineage>
</organism>
<dbReference type="GO" id="GO:0008270">
    <property type="term" value="F:zinc ion binding"/>
    <property type="evidence" value="ECO:0007669"/>
    <property type="project" value="UniProtKB-KW"/>
</dbReference>
<dbReference type="InterPro" id="IPR051061">
    <property type="entry name" value="Zinc_finger_trans_reg"/>
</dbReference>
<reference evidence="11" key="1">
    <citation type="submission" date="2020-11" db="EMBL/GenBank/DDBJ databases">
        <authorList>
            <person name="Tran Van P."/>
        </authorList>
    </citation>
    <scope>NUCLEOTIDE SEQUENCE</scope>
</reference>
<evidence type="ECO:0000256" key="4">
    <source>
        <dbReference type="ARBA" id="ARBA00022833"/>
    </source>
</evidence>
<dbReference type="PANTHER" id="PTHR46179">
    <property type="entry name" value="ZINC FINGER PROTEIN"/>
    <property type="match status" value="1"/>
</dbReference>
<evidence type="ECO:0000256" key="2">
    <source>
        <dbReference type="ARBA" id="ARBA00022723"/>
    </source>
</evidence>
<evidence type="ECO:0000313" key="12">
    <source>
        <dbReference type="Proteomes" id="UP000759131"/>
    </source>
</evidence>
<keyword evidence="12" id="KW-1185">Reference proteome</keyword>
<accession>A0A7R9PVE1</accession>
<dbReference type="GO" id="GO:0006357">
    <property type="term" value="P:regulation of transcription by RNA polymerase II"/>
    <property type="evidence" value="ECO:0007669"/>
    <property type="project" value="TreeGrafter"/>
</dbReference>
<feature type="domain" description="C2H2-type" evidence="10">
    <location>
        <begin position="573"/>
        <end position="602"/>
    </location>
</feature>
<dbReference type="GO" id="GO:0005634">
    <property type="term" value="C:nucleus"/>
    <property type="evidence" value="ECO:0007669"/>
    <property type="project" value="UniProtKB-SubCell"/>
</dbReference>
<dbReference type="OrthoDB" id="428658at2759"/>
<dbReference type="AlphaFoldDB" id="A0A7R9PVE1"/>
<dbReference type="EMBL" id="CAJPIZ010001019">
    <property type="protein sequence ID" value="CAG2102733.1"/>
    <property type="molecule type" value="Genomic_DNA"/>
</dbReference>
<feature type="compositionally biased region" description="Basic residues" evidence="9">
    <location>
        <begin position="450"/>
        <end position="460"/>
    </location>
</feature>
<feature type="domain" description="C2H2-type" evidence="10">
    <location>
        <begin position="752"/>
        <end position="781"/>
    </location>
</feature>
<dbReference type="PROSITE" id="PS00028">
    <property type="entry name" value="ZINC_FINGER_C2H2_1"/>
    <property type="match status" value="12"/>
</dbReference>